<evidence type="ECO:0000256" key="3">
    <source>
        <dbReference type="ARBA" id="ARBA00010646"/>
    </source>
</evidence>
<dbReference type="FunFam" id="3.20.20.80:FF:000060">
    <property type="entry name" value="Lysozyme M1"/>
    <property type="match status" value="1"/>
</dbReference>
<dbReference type="InterPro" id="IPR002053">
    <property type="entry name" value="Glyco_hydro_25"/>
</dbReference>
<dbReference type="GO" id="GO:0016998">
    <property type="term" value="P:cell wall macromolecule catabolic process"/>
    <property type="evidence" value="ECO:0007669"/>
    <property type="project" value="InterPro"/>
</dbReference>
<accession>A0A9W6HWI9</accession>
<comment type="similarity">
    <text evidence="3">Belongs to the glycosyl hydrolase 25 family.</text>
</comment>
<organism evidence="14 15">
    <name type="scientific">Streptosporangium carneum</name>
    <dbReference type="NCBI Taxonomy" id="47481"/>
    <lineage>
        <taxon>Bacteria</taxon>
        <taxon>Bacillati</taxon>
        <taxon>Actinomycetota</taxon>
        <taxon>Actinomycetes</taxon>
        <taxon>Streptosporangiales</taxon>
        <taxon>Streptosporangiaceae</taxon>
        <taxon>Streptosporangium</taxon>
    </lineage>
</organism>
<feature type="compositionally biased region" description="Basic and acidic residues" evidence="12">
    <location>
        <begin position="393"/>
        <end position="434"/>
    </location>
</feature>
<evidence type="ECO:0000256" key="1">
    <source>
        <dbReference type="ARBA" id="ARBA00000632"/>
    </source>
</evidence>
<dbReference type="Proteomes" id="UP001143474">
    <property type="component" value="Unassembled WGS sequence"/>
</dbReference>
<dbReference type="InterPro" id="IPR017853">
    <property type="entry name" value="GH"/>
</dbReference>
<dbReference type="EC" id="3.2.1.17" evidence="4"/>
<evidence type="ECO:0000313" key="15">
    <source>
        <dbReference type="Proteomes" id="UP001143474"/>
    </source>
</evidence>
<feature type="signal peptide" evidence="13">
    <location>
        <begin position="1"/>
        <end position="23"/>
    </location>
</feature>
<dbReference type="PANTHER" id="PTHR34135">
    <property type="entry name" value="LYSOZYME"/>
    <property type="match status" value="1"/>
</dbReference>
<keyword evidence="6" id="KW-0929">Antimicrobial</keyword>
<dbReference type="PANTHER" id="PTHR34135:SF2">
    <property type="entry name" value="LYSOZYME"/>
    <property type="match status" value="1"/>
</dbReference>
<feature type="chain" id="PRO_5040725948" description="lysozyme" evidence="13">
    <location>
        <begin position="24"/>
        <end position="472"/>
    </location>
</feature>
<keyword evidence="10" id="KW-0326">Glycosidase</keyword>
<reference evidence="14" key="1">
    <citation type="journal article" date="2014" name="Int. J. Syst. Evol. Microbiol.">
        <title>Complete genome sequence of Corynebacterium casei LMG S-19264T (=DSM 44701T), isolated from a smear-ripened cheese.</title>
        <authorList>
            <consortium name="US DOE Joint Genome Institute (JGI-PGF)"/>
            <person name="Walter F."/>
            <person name="Albersmeier A."/>
            <person name="Kalinowski J."/>
            <person name="Ruckert C."/>
        </authorList>
    </citation>
    <scope>NUCLEOTIDE SEQUENCE</scope>
    <source>
        <strain evidence="14">VKM Ac-2007</strain>
    </source>
</reference>
<comment type="function">
    <text evidence="11">This enzyme has both lysozyme (acetylmuramidase) and diacetylmuramidase activities.</text>
</comment>
<evidence type="ECO:0000256" key="2">
    <source>
        <dbReference type="ARBA" id="ARBA00004613"/>
    </source>
</evidence>
<dbReference type="Gene3D" id="3.20.20.80">
    <property type="entry name" value="Glycosidases"/>
    <property type="match status" value="1"/>
</dbReference>
<reference evidence="14" key="2">
    <citation type="submission" date="2023-01" db="EMBL/GenBank/DDBJ databases">
        <authorList>
            <person name="Sun Q."/>
            <person name="Evtushenko L."/>
        </authorList>
    </citation>
    <scope>NUCLEOTIDE SEQUENCE</scope>
    <source>
        <strain evidence="14">VKM Ac-2007</strain>
    </source>
</reference>
<evidence type="ECO:0000256" key="5">
    <source>
        <dbReference type="ARBA" id="ARBA00022525"/>
    </source>
</evidence>
<feature type="compositionally biased region" description="Basic and acidic residues" evidence="12">
    <location>
        <begin position="324"/>
        <end position="383"/>
    </location>
</feature>
<dbReference type="GO" id="GO:0003796">
    <property type="term" value="F:lysozyme activity"/>
    <property type="evidence" value="ECO:0007669"/>
    <property type="project" value="UniProtKB-EC"/>
</dbReference>
<dbReference type="GO" id="GO:0031640">
    <property type="term" value="P:killing of cells of another organism"/>
    <property type="evidence" value="ECO:0007669"/>
    <property type="project" value="UniProtKB-KW"/>
</dbReference>
<keyword evidence="8" id="KW-0378">Hydrolase</keyword>
<evidence type="ECO:0000256" key="10">
    <source>
        <dbReference type="ARBA" id="ARBA00023295"/>
    </source>
</evidence>
<evidence type="ECO:0000256" key="13">
    <source>
        <dbReference type="SAM" id="SignalP"/>
    </source>
</evidence>
<dbReference type="SUPFAM" id="SSF51445">
    <property type="entry name" value="(Trans)glycosidases"/>
    <property type="match status" value="1"/>
</dbReference>
<dbReference type="GO" id="GO:0016052">
    <property type="term" value="P:carbohydrate catabolic process"/>
    <property type="evidence" value="ECO:0007669"/>
    <property type="project" value="TreeGrafter"/>
</dbReference>
<comment type="catalytic activity">
    <reaction evidence="1">
        <text>Hydrolysis of (1-&gt;4)-beta-linkages between N-acetylmuramic acid and N-acetyl-D-glucosamine residues in a peptidoglycan and between N-acetyl-D-glucosamine residues in chitodextrins.</text>
        <dbReference type="EC" id="3.2.1.17"/>
    </reaction>
</comment>
<proteinExistence type="inferred from homology"/>
<evidence type="ECO:0000256" key="7">
    <source>
        <dbReference type="ARBA" id="ARBA00022638"/>
    </source>
</evidence>
<evidence type="ECO:0000256" key="4">
    <source>
        <dbReference type="ARBA" id="ARBA00012732"/>
    </source>
</evidence>
<sequence>MKHMSLLVAPVVAVVCLSGTAHAEPGVTETSGIRGVDVSNWTGQVDWAAVAAGGGAFAFVHASEGLNYRNPLFAEQEGGAAAAGLIRGAYHFAQPHESDGAAQADFFVDNGGGWAPDGQTLPGVLDIEDNPYTSRNGLDNCYGMDQGQAVAWLDAFTSRYRERTGRDAIIYTTTSWWRTCTGNSTTFGRNPLWLARWGAEPGALPAGWLRHTFWQAADKGALPGGQNVFNGTLSQLRTLAQPPAELAAAGRVAGDNAYVVTVLNTAPIPAAGIEVVGRSLGGRKIVKAGPGCLFSGTEAHCSIAELSPGGTAELRFVTKPNRQGRKEGAGAGRADKAGRAAREDRTPREERTAREERAAGDDQAVREERTVREERAARGDQAARENLAGGDDQADRTNGDDQAAREGRTVGDDQVAREERTVREERAARGDQAARENLAGGDDRAGRTNGEDRERGMRVTIGTVVLTVGSER</sequence>
<name>A0A9W6HWI9_9ACTN</name>
<dbReference type="InterPro" id="IPR018077">
    <property type="entry name" value="Glyco_hydro_fam25_subgr"/>
</dbReference>
<comment type="subcellular location">
    <subcellularLocation>
        <location evidence="2">Secreted</location>
    </subcellularLocation>
</comment>
<dbReference type="PROSITE" id="PS51904">
    <property type="entry name" value="GLYCOSYL_HYDROL_F25_2"/>
    <property type="match status" value="1"/>
</dbReference>
<keyword evidence="9" id="KW-1015">Disulfide bond</keyword>
<dbReference type="SMART" id="SM00641">
    <property type="entry name" value="Glyco_25"/>
    <property type="match status" value="1"/>
</dbReference>
<evidence type="ECO:0000256" key="12">
    <source>
        <dbReference type="SAM" id="MobiDB-lite"/>
    </source>
</evidence>
<keyword evidence="5" id="KW-0964">Secreted</keyword>
<evidence type="ECO:0000256" key="9">
    <source>
        <dbReference type="ARBA" id="ARBA00023157"/>
    </source>
</evidence>
<keyword evidence="13" id="KW-0732">Signal</keyword>
<evidence type="ECO:0000256" key="8">
    <source>
        <dbReference type="ARBA" id="ARBA00022801"/>
    </source>
</evidence>
<evidence type="ECO:0000256" key="11">
    <source>
        <dbReference type="ARBA" id="ARBA00055588"/>
    </source>
</evidence>
<evidence type="ECO:0000256" key="6">
    <source>
        <dbReference type="ARBA" id="ARBA00022529"/>
    </source>
</evidence>
<dbReference type="AlphaFoldDB" id="A0A9W6HWI9"/>
<feature type="compositionally biased region" description="Basic and acidic residues" evidence="12">
    <location>
        <begin position="441"/>
        <end position="457"/>
    </location>
</feature>
<dbReference type="Pfam" id="PF01183">
    <property type="entry name" value="Glyco_hydro_25"/>
    <property type="match status" value="1"/>
</dbReference>
<dbReference type="EMBL" id="BSEV01000001">
    <property type="protein sequence ID" value="GLK07101.1"/>
    <property type="molecule type" value="Genomic_DNA"/>
</dbReference>
<dbReference type="GO" id="GO:0042742">
    <property type="term" value="P:defense response to bacterium"/>
    <property type="evidence" value="ECO:0007669"/>
    <property type="project" value="UniProtKB-KW"/>
</dbReference>
<keyword evidence="7" id="KW-0081">Bacteriolytic enzyme</keyword>
<evidence type="ECO:0000313" key="14">
    <source>
        <dbReference type="EMBL" id="GLK07101.1"/>
    </source>
</evidence>
<comment type="caution">
    <text evidence="14">The sequence shown here is derived from an EMBL/GenBank/DDBJ whole genome shotgun (WGS) entry which is preliminary data.</text>
</comment>
<dbReference type="GO" id="GO:0005576">
    <property type="term" value="C:extracellular region"/>
    <property type="evidence" value="ECO:0007669"/>
    <property type="project" value="UniProtKB-SubCell"/>
</dbReference>
<feature type="region of interest" description="Disordered" evidence="12">
    <location>
        <begin position="316"/>
        <end position="458"/>
    </location>
</feature>
<protein>
    <recommendedName>
        <fullName evidence="4">lysozyme</fullName>
        <ecNumber evidence="4">3.2.1.17</ecNumber>
    </recommendedName>
</protein>
<keyword evidence="15" id="KW-1185">Reference proteome</keyword>
<gene>
    <name evidence="14" type="ORF">GCM10017600_05060</name>
</gene>
<dbReference type="GO" id="GO:0009253">
    <property type="term" value="P:peptidoglycan catabolic process"/>
    <property type="evidence" value="ECO:0007669"/>
    <property type="project" value="InterPro"/>
</dbReference>